<evidence type="ECO:0000256" key="3">
    <source>
        <dbReference type="ARBA" id="ARBA00012729"/>
    </source>
</evidence>
<keyword evidence="9" id="KW-0624">Polysaccharide degradation</keyword>
<protein>
    <recommendedName>
        <fullName evidence="3">chitinase</fullName>
        <ecNumber evidence="3">3.2.1.14</ecNumber>
    </recommendedName>
</protein>
<dbReference type="InterPro" id="IPR001223">
    <property type="entry name" value="Glyco_hydro18_cat"/>
</dbReference>
<reference evidence="14 15" key="1">
    <citation type="submission" date="2019-06" db="EMBL/GenBank/DDBJ databases">
        <authorList>
            <person name="Broberg M."/>
        </authorList>
    </citation>
    <scope>NUCLEOTIDE SEQUENCE [LARGE SCALE GENOMIC DNA]</scope>
</reference>
<accession>A0ABY6TQQ1</accession>
<feature type="domain" description="GH18" evidence="13">
    <location>
        <begin position="30"/>
        <end position="389"/>
    </location>
</feature>
<dbReference type="PROSITE" id="PS01095">
    <property type="entry name" value="GH18_1"/>
    <property type="match status" value="1"/>
</dbReference>
<evidence type="ECO:0000256" key="12">
    <source>
        <dbReference type="SAM" id="SignalP"/>
    </source>
</evidence>
<dbReference type="Gene3D" id="3.20.20.80">
    <property type="entry name" value="Glycosidases"/>
    <property type="match status" value="1"/>
</dbReference>
<keyword evidence="7" id="KW-0119">Carbohydrate metabolism</keyword>
<keyword evidence="15" id="KW-1185">Reference proteome</keyword>
<dbReference type="EMBL" id="CABFNS010000223">
    <property type="protein sequence ID" value="VUC20678.1"/>
    <property type="molecule type" value="Genomic_DNA"/>
</dbReference>
<evidence type="ECO:0000256" key="1">
    <source>
        <dbReference type="ARBA" id="ARBA00000822"/>
    </source>
</evidence>
<keyword evidence="8 10" id="KW-0326">Glycosidase</keyword>
<evidence type="ECO:0000256" key="9">
    <source>
        <dbReference type="ARBA" id="ARBA00023326"/>
    </source>
</evidence>
<dbReference type="EC" id="3.2.1.14" evidence="3"/>
<dbReference type="PROSITE" id="PS51910">
    <property type="entry name" value="GH18_2"/>
    <property type="match status" value="1"/>
</dbReference>
<name>A0ABY6TQQ1_BIOOC</name>
<evidence type="ECO:0000256" key="6">
    <source>
        <dbReference type="ARBA" id="ARBA00023024"/>
    </source>
</evidence>
<sequence>MAFSLTHLWRLWATFAAMAVVANNTAGNHYNCVMYLTSQHDIIPPRDVATSITHILLAFLPSSIFHFPDGTEMTVADYQLFTPIDRIISSFEPTTKVMVAIGGWGDSRGFEDAARDAESRRNWAANVKRMVETLEIDGVDIDWEYPGGNRDDYKIIPNSEREWETEAFVLLLQELRRALGPAKVLSVAVPGQEADFIAFDSSTMPRISREVDFINVMSYELMNRRNDAVIHHTGVAGSKAAVQRYMDRGAPPAKLNLGLPYYVKWYRTASGCDAAYPLGCPMPLMEDPETGADLGMTGGFSWHDETPPELAESFGRALAHGFTYEDGSYGYWDPEELLWWSFDTPESIRRKMVEVVGGLGLGGAFAWGLGEDAPDFKHLNATTEGLEALSRGGNEKDEL</sequence>
<dbReference type="PANTHER" id="PTHR11177">
    <property type="entry name" value="CHITINASE"/>
    <property type="match status" value="1"/>
</dbReference>
<evidence type="ECO:0000256" key="5">
    <source>
        <dbReference type="ARBA" id="ARBA00022801"/>
    </source>
</evidence>
<feature type="signal peptide" evidence="12">
    <location>
        <begin position="1"/>
        <end position="22"/>
    </location>
</feature>
<evidence type="ECO:0000256" key="2">
    <source>
        <dbReference type="ARBA" id="ARBA00004613"/>
    </source>
</evidence>
<keyword evidence="12" id="KW-0732">Signal</keyword>
<evidence type="ECO:0000256" key="11">
    <source>
        <dbReference type="RuleBase" id="RU004453"/>
    </source>
</evidence>
<evidence type="ECO:0000256" key="4">
    <source>
        <dbReference type="ARBA" id="ARBA00022525"/>
    </source>
</evidence>
<keyword evidence="6" id="KW-0146">Chitin degradation</keyword>
<feature type="chain" id="PRO_5045307425" description="chitinase" evidence="12">
    <location>
        <begin position="23"/>
        <end position="399"/>
    </location>
</feature>
<comment type="caution">
    <text evidence="14">The sequence shown here is derived from an EMBL/GenBank/DDBJ whole genome shotgun (WGS) entry which is preliminary data.</text>
</comment>
<dbReference type="InterPro" id="IPR017853">
    <property type="entry name" value="GH"/>
</dbReference>
<comment type="similarity">
    <text evidence="11">Belongs to the glycosyl hydrolase 18 family.</text>
</comment>
<organism evidence="14 15">
    <name type="scientific">Bionectria ochroleuca</name>
    <name type="common">Gliocladium roseum</name>
    <dbReference type="NCBI Taxonomy" id="29856"/>
    <lineage>
        <taxon>Eukaryota</taxon>
        <taxon>Fungi</taxon>
        <taxon>Dikarya</taxon>
        <taxon>Ascomycota</taxon>
        <taxon>Pezizomycotina</taxon>
        <taxon>Sordariomycetes</taxon>
        <taxon>Hypocreomycetidae</taxon>
        <taxon>Hypocreales</taxon>
        <taxon>Bionectriaceae</taxon>
        <taxon>Clonostachys</taxon>
    </lineage>
</organism>
<keyword evidence="5 10" id="KW-0378">Hydrolase</keyword>
<gene>
    <name evidence="14" type="ORF">CLO192961_LOCUS28780</name>
</gene>
<evidence type="ECO:0000313" key="15">
    <source>
        <dbReference type="Proteomes" id="UP000766486"/>
    </source>
</evidence>
<comment type="subcellular location">
    <subcellularLocation>
        <location evidence="2">Secreted</location>
    </subcellularLocation>
</comment>
<dbReference type="SMART" id="SM00636">
    <property type="entry name" value="Glyco_18"/>
    <property type="match status" value="1"/>
</dbReference>
<dbReference type="SUPFAM" id="SSF51445">
    <property type="entry name" value="(Trans)glycosidases"/>
    <property type="match status" value="1"/>
</dbReference>
<proteinExistence type="inferred from homology"/>
<evidence type="ECO:0000256" key="10">
    <source>
        <dbReference type="RuleBase" id="RU000489"/>
    </source>
</evidence>
<evidence type="ECO:0000259" key="13">
    <source>
        <dbReference type="PROSITE" id="PS51910"/>
    </source>
</evidence>
<dbReference type="InterPro" id="IPR050314">
    <property type="entry name" value="Glycosyl_Hydrlase_18"/>
</dbReference>
<dbReference type="InterPro" id="IPR001579">
    <property type="entry name" value="Glyco_hydro_18_chit_AS"/>
</dbReference>
<dbReference type="Proteomes" id="UP000766486">
    <property type="component" value="Unassembled WGS sequence"/>
</dbReference>
<keyword evidence="4" id="KW-0964">Secreted</keyword>
<evidence type="ECO:0000313" key="14">
    <source>
        <dbReference type="EMBL" id="VUC20678.1"/>
    </source>
</evidence>
<comment type="catalytic activity">
    <reaction evidence="1">
        <text>Random endo-hydrolysis of N-acetyl-beta-D-glucosaminide (1-&gt;4)-beta-linkages in chitin and chitodextrins.</text>
        <dbReference type="EC" id="3.2.1.14"/>
    </reaction>
</comment>
<dbReference type="InterPro" id="IPR011583">
    <property type="entry name" value="Chitinase_II/V-like_cat"/>
</dbReference>
<evidence type="ECO:0000256" key="7">
    <source>
        <dbReference type="ARBA" id="ARBA00023277"/>
    </source>
</evidence>
<dbReference type="Pfam" id="PF00704">
    <property type="entry name" value="Glyco_hydro_18"/>
    <property type="match status" value="1"/>
</dbReference>
<dbReference type="PANTHER" id="PTHR11177:SF378">
    <property type="entry name" value="CHITINASE"/>
    <property type="match status" value="1"/>
</dbReference>
<evidence type="ECO:0000256" key="8">
    <source>
        <dbReference type="ARBA" id="ARBA00023295"/>
    </source>
</evidence>